<evidence type="ECO:0000256" key="10">
    <source>
        <dbReference type="RuleBase" id="RU364032"/>
    </source>
</evidence>
<evidence type="ECO:0000259" key="12">
    <source>
        <dbReference type="Pfam" id="PF17403"/>
    </source>
</evidence>
<comment type="similarity">
    <text evidence="3 10">Belongs to the NRAP family.</text>
</comment>
<keyword evidence="18" id="KW-1185">Reference proteome</keyword>
<sequence length="1018" mass="117376">MISRMDIEELFENSANELPMSTGYRLLCEDASNSVKENAKLKTIANTIKSTKLKYGTDYKNFDYWTKLGIKYPLEKYRNGIRNTTSSVAMFTYSTPKSVETSANSIIYVEIPDQIFGNRDYLNLTYAAKRAHYMCAIALLLKNENVEFIAKDSLYPDLLIDNEIRISFWNENIAKNRRFSPNIGNLRPTTIYKSQEYPEDVETPQFNQRFLRTWMEKRLKLEAENILRDKRDVRIALNLVKRFMENRNLVNLSDNVLLARVIRLIKQGEISDKQQILSVIRIIWKDLILWDTNEIEYLEVDETLEDEIEKEYKKHFEVNLVWDYWNITYSIGKFDIDRMKKELIATFPLLGDIYAFDSIFIEKIPIFSQFDNFVRLTVNPSETKHLLSLLGRDSVDDSDIVNGVLKFFIKMIYKTMPERFDYLGIHKIGESELKWSTTKVAQGFNGAQTFLIGFRVNNQWTNPLTIGPPAQNEEAKEFRALWKGVSELRKFADTRICECVVWSNEADEKVALQILQFILQKILSVPGEWLSWRNSSEKNLKSSTNQQQYESVTRAFADLSAILRSLKGIPLMITNVHGISPYIRATEPIFPSIYAAQSAKINNDHVVPEFGEKIPAFTPTVTVHIKLEYSGRWGQDIEAIRRLTSSFYIKIAEKLRDSKLIAVPTIDQIFVMKDGIVFKLVIVHDKVLNILEEKIEELRDSGATRIESSVEGMRLSAWKKRFVTEPLLQLQLQSFSTSHRIFGKTCQIFKKWLGAKLLSGYLDDIIIELLVVAAISKKGNIEAQSAWCAFTQTLHLLASHNWLTRPLIVDFGAKKFGEEERRKLEEDFVKMRPILPPMVLITEEDRVGSKFTKQNPCGIVLKRLVGLANESLKILEKNVVGECAIDLEASLISAIPDYRVYDAIIELETSAVVRRMGILERKNGAKRLPVVEFDPVDELIYQLNNQFSQHVFFFYNKYGGDKIAMKFKPIEEVPAKIGRCNLHKSISDSRILLNKSEIYENIRIIGDGIVSDIQVLRK</sequence>
<evidence type="ECO:0000256" key="5">
    <source>
        <dbReference type="ARBA" id="ARBA00022454"/>
    </source>
</evidence>
<dbReference type="GO" id="GO:0034456">
    <property type="term" value="C:UTP-C complex"/>
    <property type="evidence" value="ECO:0007669"/>
    <property type="project" value="TreeGrafter"/>
</dbReference>
<feature type="domain" description="Nrap protein" evidence="13">
    <location>
        <begin position="368"/>
        <end position="522"/>
    </location>
</feature>
<name>A0A9P1I9J9_9PELO</name>
<evidence type="ECO:0000259" key="13">
    <source>
        <dbReference type="Pfam" id="PF17404"/>
    </source>
</evidence>
<reference evidence="17" key="1">
    <citation type="submission" date="2022-11" db="EMBL/GenBank/DDBJ databases">
        <authorList>
            <person name="Kikuchi T."/>
        </authorList>
    </citation>
    <scope>NUCLEOTIDE SEQUENCE</scope>
    <source>
        <strain evidence="17">PS1010</strain>
    </source>
</reference>
<evidence type="ECO:0000256" key="6">
    <source>
        <dbReference type="ARBA" id="ARBA00022884"/>
    </source>
</evidence>
<protein>
    <recommendedName>
        <fullName evidence="4 10">Nucleolar protein 6</fullName>
    </recommendedName>
</protein>
<gene>
    <name evidence="17" type="ORF">CAMP_LOCUS3443</name>
</gene>
<dbReference type="InterPro" id="IPR035082">
    <property type="entry name" value="Nrap_D1"/>
</dbReference>
<dbReference type="Proteomes" id="UP001152747">
    <property type="component" value="Unassembled WGS sequence"/>
</dbReference>
<evidence type="ECO:0000313" key="17">
    <source>
        <dbReference type="EMBL" id="CAI5440806.1"/>
    </source>
</evidence>
<comment type="caution">
    <text evidence="17">The sequence shown here is derived from an EMBL/GenBank/DDBJ whole genome shotgun (WGS) entry which is preliminary data.</text>
</comment>
<accession>A0A9P1I9J9</accession>
<dbReference type="PANTHER" id="PTHR17972">
    <property type="entry name" value="NUCLEOLAR RNA-ASSOCIATED PROTEIN"/>
    <property type="match status" value="1"/>
</dbReference>
<dbReference type="GO" id="GO:0006409">
    <property type="term" value="P:tRNA export from nucleus"/>
    <property type="evidence" value="ECO:0007669"/>
    <property type="project" value="TreeGrafter"/>
</dbReference>
<evidence type="ECO:0000259" key="16">
    <source>
        <dbReference type="Pfam" id="PF17407"/>
    </source>
</evidence>
<dbReference type="Pfam" id="PF17403">
    <property type="entry name" value="Nrap_D2"/>
    <property type="match status" value="1"/>
</dbReference>
<dbReference type="Pfam" id="PF17407">
    <property type="entry name" value="Nrap_D6"/>
    <property type="match status" value="1"/>
</dbReference>
<evidence type="ECO:0000256" key="2">
    <source>
        <dbReference type="ARBA" id="ARBA00004604"/>
    </source>
</evidence>
<evidence type="ECO:0000256" key="4">
    <source>
        <dbReference type="ARBA" id="ARBA00016437"/>
    </source>
</evidence>
<dbReference type="Gene3D" id="3.30.70.3030">
    <property type="match status" value="1"/>
</dbReference>
<feature type="domain" description="Nrap protein" evidence="15">
    <location>
        <begin position="739"/>
        <end position="881"/>
    </location>
</feature>
<dbReference type="EMBL" id="CANHGI010000002">
    <property type="protein sequence ID" value="CAI5440806.1"/>
    <property type="molecule type" value="Genomic_DNA"/>
</dbReference>
<feature type="domain" description="Nrap protein" evidence="16">
    <location>
        <begin position="900"/>
        <end position="1013"/>
    </location>
</feature>
<dbReference type="Pfam" id="PF17406">
    <property type="entry name" value="Nrap_D5"/>
    <property type="match status" value="1"/>
</dbReference>
<dbReference type="OrthoDB" id="10251401at2759"/>
<dbReference type="InterPro" id="IPR035368">
    <property type="entry name" value="Nrap_D3"/>
</dbReference>
<evidence type="ECO:0000256" key="7">
    <source>
        <dbReference type="ARBA" id="ARBA00023242"/>
    </source>
</evidence>
<dbReference type="GO" id="GO:0032040">
    <property type="term" value="C:small-subunit processome"/>
    <property type="evidence" value="ECO:0007669"/>
    <property type="project" value="TreeGrafter"/>
</dbReference>
<evidence type="ECO:0000256" key="1">
    <source>
        <dbReference type="ARBA" id="ARBA00004286"/>
    </source>
</evidence>
<dbReference type="InterPro" id="IPR035369">
    <property type="entry name" value="Nrap_D4"/>
</dbReference>
<evidence type="ECO:0000259" key="11">
    <source>
        <dbReference type="Pfam" id="PF03813"/>
    </source>
</evidence>
<evidence type="ECO:0000256" key="3">
    <source>
        <dbReference type="ARBA" id="ARBA00006674"/>
    </source>
</evidence>
<feature type="domain" description="Nrap protein" evidence="14">
    <location>
        <begin position="538"/>
        <end position="737"/>
    </location>
</feature>
<organism evidence="17 18">
    <name type="scientific">Caenorhabditis angaria</name>
    <dbReference type="NCBI Taxonomy" id="860376"/>
    <lineage>
        <taxon>Eukaryota</taxon>
        <taxon>Metazoa</taxon>
        <taxon>Ecdysozoa</taxon>
        <taxon>Nematoda</taxon>
        <taxon>Chromadorea</taxon>
        <taxon>Rhabditida</taxon>
        <taxon>Rhabditina</taxon>
        <taxon>Rhabditomorpha</taxon>
        <taxon>Rhabditoidea</taxon>
        <taxon>Rhabditidae</taxon>
        <taxon>Peloderinae</taxon>
        <taxon>Caenorhabditis</taxon>
    </lineage>
</organism>
<keyword evidence="6 10" id="KW-0694">RNA-binding</keyword>
<evidence type="ECO:0000259" key="15">
    <source>
        <dbReference type="Pfam" id="PF17406"/>
    </source>
</evidence>
<comment type="subunit">
    <text evidence="9">Part of the small subunit (SSU) processome, composed of more than 70 proteins and the RNA chaperone small nucleolar RNA (snoRNA) U3.</text>
</comment>
<evidence type="ECO:0000256" key="9">
    <source>
        <dbReference type="ARBA" id="ARBA00035020"/>
    </source>
</evidence>
<evidence type="ECO:0000259" key="14">
    <source>
        <dbReference type="Pfam" id="PF17405"/>
    </source>
</evidence>
<dbReference type="PANTHER" id="PTHR17972:SF0">
    <property type="entry name" value="NUCLEOLAR PROTEIN 6"/>
    <property type="match status" value="1"/>
</dbReference>
<dbReference type="Pfam" id="PF17405">
    <property type="entry name" value="Nrap_D4"/>
    <property type="match status" value="1"/>
</dbReference>
<feature type="domain" description="Nrap protein" evidence="12">
    <location>
        <begin position="236"/>
        <end position="363"/>
    </location>
</feature>
<dbReference type="Pfam" id="PF03813">
    <property type="entry name" value="Nrap"/>
    <property type="match status" value="1"/>
</dbReference>
<keyword evidence="5" id="KW-0158">Chromosome</keyword>
<evidence type="ECO:0000313" key="18">
    <source>
        <dbReference type="Proteomes" id="UP001152747"/>
    </source>
</evidence>
<dbReference type="GO" id="GO:0032545">
    <property type="term" value="C:CURI complex"/>
    <property type="evidence" value="ECO:0007669"/>
    <property type="project" value="TreeGrafter"/>
</dbReference>
<comment type="subcellular location">
    <subcellularLocation>
        <location evidence="1">Chromosome</location>
    </subcellularLocation>
    <subcellularLocation>
        <location evidence="2 10">Nucleus</location>
        <location evidence="2 10">Nucleolus</location>
    </subcellularLocation>
</comment>
<dbReference type="InterPro" id="IPR035371">
    <property type="entry name" value="Nrap_D6"/>
</dbReference>
<dbReference type="AlphaFoldDB" id="A0A9P1I9J9"/>
<dbReference type="InterPro" id="IPR035367">
    <property type="entry name" value="Nrap_D2"/>
</dbReference>
<dbReference type="GO" id="GO:0003723">
    <property type="term" value="F:RNA binding"/>
    <property type="evidence" value="ECO:0007669"/>
    <property type="project" value="UniProtKB-KW"/>
</dbReference>
<proteinExistence type="inferred from homology"/>
<dbReference type="InterPro" id="IPR035370">
    <property type="entry name" value="Nrap_D5"/>
</dbReference>
<evidence type="ECO:0000256" key="8">
    <source>
        <dbReference type="ARBA" id="ARBA00035000"/>
    </source>
</evidence>
<comment type="function">
    <text evidence="8">Part of the small subunit (SSU) processome, first precursor of the small eukaryotic ribosomal subunit. During the assembly of the SSU processome in the nucleolus, many ribosome biogenesis factors, an RNA chaperone and ribosomal proteins associate with the nascent pre-rRNA and work in concert to generate RNA folding, modifications, rearrangements and cleavage as well as targeted degradation of pre-ribosomal RNA by the RNA exosome.</text>
</comment>
<dbReference type="GO" id="GO:0006364">
    <property type="term" value="P:rRNA processing"/>
    <property type="evidence" value="ECO:0007669"/>
    <property type="project" value="TreeGrafter"/>
</dbReference>
<dbReference type="Pfam" id="PF17404">
    <property type="entry name" value="Nrap_D3"/>
    <property type="match status" value="1"/>
</dbReference>
<dbReference type="InterPro" id="IPR005554">
    <property type="entry name" value="NOL6/Upt22"/>
</dbReference>
<dbReference type="GO" id="GO:0005694">
    <property type="term" value="C:chromosome"/>
    <property type="evidence" value="ECO:0007669"/>
    <property type="project" value="UniProtKB-SubCell"/>
</dbReference>
<keyword evidence="7 10" id="KW-0539">Nucleus</keyword>
<feature type="domain" description="Nrap protein" evidence="11">
    <location>
        <begin position="107"/>
        <end position="214"/>
    </location>
</feature>